<protein>
    <submittedName>
        <fullName evidence="1">Uncharacterized protein</fullName>
    </submittedName>
</protein>
<dbReference type="EMBL" id="PGCJ01000145">
    <property type="protein sequence ID" value="PLW43642.1"/>
    <property type="molecule type" value="Genomic_DNA"/>
</dbReference>
<comment type="caution">
    <text evidence="1">The sequence shown here is derived from an EMBL/GenBank/DDBJ whole genome shotgun (WGS) entry which is preliminary data.</text>
</comment>
<dbReference type="AlphaFoldDB" id="A0A2N5V0U9"/>
<sequence length="166" mass="17982">MSFIPEIFDVIVLETLFLRFKALLEDAAVVVVWDQIEKETLAVGMVAGRGTIGAAPMVRGQTGTMESSGRRIRRAGAMFGATFLKFLLCWNHEVWRSVVAGPPLPVGLVPPAPLREMTINNLLAASADASAPHPLARVVPSFSRYSSSCCAKDIFMKFSVRTSLGT</sequence>
<dbReference type="Proteomes" id="UP000235388">
    <property type="component" value="Unassembled WGS sequence"/>
</dbReference>
<proteinExistence type="predicted"/>
<keyword evidence="2" id="KW-1185">Reference proteome</keyword>
<reference evidence="1 2" key="1">
    <citation type="submission" date="2017-11" db="EMBL/GenBank/DDBJ databases">
        <title>De novo assembly and phasing of dikaryotic genomes from two isolates of Puccinia coronata f. sp. avenae, the causal agent of oat crown rust.</title>
        <authorList>
            <person name="Miller M.E."/>
            <person name="Zhang Y."/>
            <person name="Omidvar V."/>
            <person name="Sperschneider J."/>
            <person name="Schwessinger B."/>
            <person name="Raley C."/>
            <person name="Palmer J.M."/>
            <person name="Garnica D."/>
            <person name="Upadhyaya N."/>
            <person name="Rathjen J."/>
            <person name="Taylor J.M."/>
            <person name="Park R.F."/>
            <person name="Dodds P.N."/>
            <person name="Hirsch C.D."/>
            <person name="Kianian S.F."/>
            <person name="Figueroa M."/>
        </authorList>
    </citation>
    <scope>NUCLEOTIDE SEQUENCE [LARGE SCALE GENOMIC DNA]</scope>
    <source>
        <strain evidence="1">12NC29</strain>
    </source>
</reference>
<name>A0A2N5V0U9_9BASI</name>
<evidence type="ECO:0000313" key="1">
    <source>
        <dbReference type="EMBL" id="PLW43642.1"/>
    </source>
</evidence>
<evidence type="ECO:0000313" key="2">
    <source>
        <dbReference type="Proteomes" id="UP000235388"/>
    </source>
</evidence>
<accession>A0A2N5V0U9</accession>
<gene>
    <name evidence="1" type="ORF">PCANC_10855</name>
</gene>
<organism evidence="1 2">
    <name type="scientific">Puccinia coronata f. sp. avenae</name>
    <dbReference type="NCBI Taxonomy" id="200324"/>
    <lineage>
        <taxon>Eukaryota</taxon>
        <taxon>Fungi</taxon>
        <taxon>Dikarya</taxon>
        <taxon>Basidiomycota</taxon>
        <taxon>Pucciniomycotina</taxon>
        <taxon>Pucciniomycetes</taxon>
        <taxon>Pucciniales</taxon>
        <taxon>Pucciniaceae</taxon>
        <taxon>Puccinia</taxon>
    </lineage>
</organism>